<reference evidence="4 5" key="1">
    <citation type="submission" date="2017-09" db="EMBL/GenBank/DDBJ databases">
        <title>WGS assembly of Aquilegia coerulea Goldsmith.</title>
        <authorList>
            <person name="Hodges S."/>
            <person name="Kramer E."/>
            <person name="Nordborg M."/>
            <person name="Tomkins J."/>
            <person name="Borevitz J."/>
            <person name="Derieg N."/>
            <person name="Yan J."/>
            <person name="Mihaltcheva S."/>
            <person name="Hayes R.D."/>
            <person name="Rokhsar D."/>
        </authorList>
    </citation>
    <scope>NUCLEOTIDE SEQUENCE [LARGE SCALE GENOMIC DNA]</scope>
    <source>
        <strain evidence="5">cv. Goldsmith</strain>
    </source>
</reference>
<evidence type="ECO:0000256" key="2">
    <source>
        <dbReference type="SAM" id="Coils"/>
    </source>
</evidence>
<feature type="compositionally biased region" description="Polar residues" evidence="3">
    <location>
        <begin position="117"/>
        <end position="128"/>
    </location>
</feature>
<gene>
    <name evidence="4" type="ORF">AQUCO_02600380v1</name>
</gene>
<sequence length="155" mass="17171">MFIATKISQNMGLEGWQADKDKEKEGKMQAVKDKLSDMATMRQVKADAKAEEKAEKEIAKTRIEVAKEVRKAKEAEAEMDLHVAKAGEKVQRQIEKHMTDLEHDPFVGIADDDNGHSSENIGHSNIARTTDHGTVPTSTTGMTDPRSSPTSNKHM</sequence>
<dbReference type="PANTHER" id="PTHR33493:SF3">
    <property type="entry name" value="LATE EMBRYOGENESIS ABUNDANT PROTEIN, LEA_1 SUBGROUP"/>
    <property type="match status" value="1"/>
</dbReference>
<dbReference type="STRING" id="218851.A0A2G5D9K9"/>
<accession>A0A2G5D9K9</accession>
<dbReference type="EMBL" id="KZ305043">
    <property type="protein sequence ID" value="PIA39887.1"/>
    <property type="molecule type" value="Genomic_DNA"/>
</dbReference>
<dbReference type="OrthoDB" id="1935860at2759"/>
<evidence type="ECO:0000313" key="4">
    <source>
        <dbReference type="EMBL" id="PIA39887.1"/>
    </source>
</evidence>
<feature type="coiled-coil region" evidence="2">
    <location>
        <begin position="49"/>
        <end position="78"/>
    </location>
</feature>
<evidence type="ECO:0000256" key="1">
    <source>
        <dbReference type="ARBA" id="ARBA00010975"/>
    </source>
</evidence>
<dbReference type="Proteomes" id="UP000230069">
    <property type="component" value="Unassembled WGS sequence"/>
</dbReference>
<keyword evidence="2" id="KW-0175">Coiled coil</keyword>
<name>A0A2G5D9K9_AQUCA</name>
<organism evidence="4 5">
    <name type="scientific">Aquilegia coerulea</name>
    <name type="common">Rocky mountain columbine</name>
    <dbReference type="NCBI Taxonomy" id="218851"/>
    <lineage>
        <taxon>Eukaryota</taxon>
        <taxon>Viridiplantae</taxon>
        <taxon>Streptophyta</taxon>
        <taxon>Embryophyta</taxon>
        <taxon>Tracheophyta</taxon>
        <taxon>Spermatophyta</taxon>
        <taxon>Magnoliopsida</taxon>
        <taxon>Ranunculales</taxon>
        <taxon>Ranunculaceae</taxon>
        <taxon>Thalictroideae</taxon>
        <taxon>Aquilegia</taxon>
    </lineage>
</organism>
<evidence type="ECO:0000313" key="5">
    <source>
        <dbReference type="Proteomes" id="UP000230069"/>
    </source>
</evidence>
<dbReference type="PANTHER" id="PTHR33493">
    <property type="entry name" value="LATE EMBRYOGENESIS ABUNDANT PROTEIN 6-RELATED"/>
    <property type="match status" value="1"/>
</dbReference>
<evidence type="ECO:0000256" key="3">
    <source>
        <dbReference type="SAM" id="MobiDB-lite"/>
    </source>
</evidence>
<dbReference type="InterPro" id="IPR005513">
    <property type="entry name" value="LEA_1"/>
</dbReference>
<protein>
    <submittedName>
        <fullName evidence="4">Uncharacterized protein</fullName>
    </submittedName>
</protein>
<dbReference type="AlphaFoldDB" id="A0A2G5D9K9"/>
<dbReference type="InParanoid" id="A0A2G5D9K9"/>
<keyword evidence="5" id="KW-1185">Reference proteome</keyword>
<feature type="compositionally biased region" description="Polar residues" evidence="3">
    <location>
        <begin position="135"/>
        <end position="155"/>
    </location>
</feature>
<proteinExistence type="inferred from homology"/>
<feature type="region of interest" description="Disordered" evidence="3">
    <location>
        <begin position="102"/>
        <end position="155"/>
    </location>
</feature>
<dbReference type="Pfam" id="PF03760">
    <property type="entry name" value="LEA_1"/>
    <property type="match status" value="1"/>
</dbReference>
<dbReference type="GO" id="GO:0009793">
    <property type="term" value="P:embryo development ending in seed dormancy"/>
    <property type="evidence" value="ECO:0007669"/>
    <property type="project" value="InterPro"/>
</dbReference>
<comment type="similarity">
    <text evidence="1">Belongs to the LEA type 1 family.</text>
</comment>